<dbReference type="InParanoid" id="A0A1E1KJK1"/>
<keyword evidence="2" id="KW-1185">Reference proteome</keyword>
<evidence type="ECO:0000313" key="1">
    <source>
        <dbReference type="EMBL" id="CZS98219.1"/>
    </source>
</evidence>
<dbReference type="Proteomes" id="UP000178129">
    <property type="component" value="Unassembled WGS sequence"/>
</dbReference>
<accession>A0A1E1KJK1</accession>
<proteinExistence type="predicted"/>
<reference evidence="2" key="1">
    <citation type="submission" date="2016-03" db="EMBL/GenBank/DDBJ databases">
        <authorList>
            <person name="Ploux O."/>
        </authorList>
    </citation>
    <scope>NUCLEOTIDE SEQUENCE [LARGE SCALE GENOMIC DNA]</scope>
    <source>
        <strain evidence="2">UK7</strain>
    </source>
</reference>
<protein>
    <submittedName>
        <fullName evidence="1">Uncharacterized protein</fullName>
    </submittedName>
</protein>
<evidence type="ECO:0000313" key="2">
    <source>
        <dbReference type="Proteomes" id="UP000178129"/>
    </source>
</evidence>
<dbReference type="AlphaFoldDB" id="A0A1E1KJK1"/>
<sequence length="66" mass="7780">MRKFQIRKRDEKGIQGHFTNVLLANNNRLYPAANPLPLSPTPSNPKSLPMVRRVWDVELDWRLARR</sequence>
<comment type="caution">
    <text evidence="1">The sequence shown here is derived from an EMBL/GenBank/DDBJ whole genome shotgun (WGS) entry which is preliminary data.</text>
</comment>
<organism evidence="1 2">
    <name type="scientific">Rhynchosporium graminicola</name>
    <dbReference type="NCBI Taxonomy" id="2792576"/>
    <lineage>
        <taxon>Eukaryota</taxon>
        <taxon>Fungi</taxon>
        <taxon>Dikarya</taxon>
        <taxon>Ascomycota</taxon>
        <taxon>Pezizomycotina</taxon>
        <taxon>Leotiomycetes</taxon>
        <taxon>Helotiales</taxon>
        <taxon>Ploettnerulaceae</taxon>
        <taxon>Rhynchosporium</taxon>
    </lineage>
</organism>
<name>A0A1E1KJK1_9HELO</name>
<gene>
    <name evidence="1" type="ORF">RCO7_14472</name>
</gene>
<dbReference type="EMBL" id="FJUW01000014">
    <property type="protein sequence ID" value="CZS98219.1"/>
    <property type="molecule type" value="Genomic_DNA"/>
</dbReference>